<organism evidence="2 3">
    <name type="scientific">Aliivibrio logei</name>
    <name type="common">Vibrio logei</name>
    <dbReference type="NCBI Taxonomy" id="688"/>
    <lineage>
        <taxon>Bacteria</taxon>
        <taxon>Pseudomonadati</taxon>
        <taxon>Pseudomonadota</taxon>
        <taxon>Gammaproteobacteria</taxon>
        <taxon>Vibrionales</taxon>
        <taxon>Vibrionaceae</taxon>
        <taxon>Aliivibrio</taxon>
    </lineage>
</organism>
<dbReference type="SUPFAM" id="SSF51182">
    <property type="entry name" value="RmlC-like cupins"/>
    <property type="match status" value="1"/>
</dbReference>
<dbReference type="RefSeq" id="WP_017021291.1">
    <property type="nucleotide sequence ID" value="NZ_CAWMPN010000012.1"/>
</dbReference>
<dbReference type="InterPro" id="IPR011051">
    <property type="entry name" value="RmlC_Cupin_sf"/>
</dbReference>
<evidence type="ECO:0000313" key="3">
    <source>
        <dbReference type="Proteomes" id="UP000093523"/>
    </source>
</evidence>
<dbReference type="InterPro" id="IPR014710">
    <property type="entry name" value="RmlC-like_jellyroll"/>
</dbReference>
<protein>
    <recommendedName>
        <fullName evidence="4">DUF4437 domain-containing protein</fullName>
    </recommendedName>
</protein>
<name>A0A1B9NXL8_ALILO</name>
<feature type="chain" id="PRO_5008632283" description="DUF4437 domain-containing protein" evidence="1">
    <location>
        <begin position="20"/>
        <end position="139"/>
    </location>
</feature>
<dbReference type="STRING" id="688.A6E04_14870"/>
<dbReference type="AlphaFoldDB" id="A0A1B9NXL8"/>
<dbReference type="InterPro" id="IPR028013">
    <property type="entry name" value="DUF4437"/>
</dbReference>
<proteinExistence type="predicted"/>
<gene>
    <name evidence="2" type="ORF">A6E04_14870</name>
</gene>
<comment type="caution">
    <text evidence="2">The sequence shown here is derived from an EMBL/GenBank/DDBJ whole genome shotgun (WGS) entry which is preliminary data.</text>
</comment>
<feature type="signal peptide" evidence="1">
    <location>
        <begin position="1"/>
        <end position="19"/>
    </location>
</feature>
<dbReference type="Gene3D" id="2.60.120.10">
    <property type="entry name" value="Jelly Rolls"/>
    <property type="match status" value="1"/>
</dbReference>
<reference evidence="2 3" key="1">
    <citation type="submission" date="2016-06" db="EMBL/GenBank/DDBJ databases">
        <authorList>
            <person name="Kjaerup R.B."/>
            <person name="Dalgaard T.S."/>
            <person name="Juul-Madsen H.R."/>
        </authorList>
    </citation>
    <scope>NUCLEOTIDE SEQUENCE [LARGE SCALE GENOMIC DNA]</scope>
    <source>
        <strain evidence="2 3">1S159</strain>
    </source>
</reference>
<evidence type="ECO:0000256" key="1">
    <source>
        <dbReference type="SAM" id="SignalP"/>
    </source>
</evidence>
<evidence type="ECO:0008006" key="4">
    <source>
        <dbReference type="Google" id="ProtNLM"/>
    </source>
</evidence>
<dbReference type="EMBL" id="MAJU01000012">
    <property type="protein sequence ID" value="OCH20472.1"/>
    <property type="molecule type" value="Genomic_DNA"/>
</dbReference>
<evidence type="ECO:0000313" key="2">
    <source>
        <dbReference type="EMBL" id="OCH20472.1"/>
    </source>
</evidence>
<dbReference type="Proteomes" id="UP000093523">
    <property type="component" value="Unassembled WGS sequence"/>
</dbReference>
<accession>A0A1B9NXL8</accession>
<keyword evidence="1" id="KW-0732">Signal</keyword>
<sequence length="139" mass="15372">MKKIISLAILLTLSGTVYSQDNIVSETLINKDKEFTTVMDPIQFANAYGDANSGDYGRFGLFPANFETPSHVHSHGYNAIVIKGTMTNPFNHDQNPPILSPGSFWSVKAGDIHTTACISDIPCEFFVYSNQSFDFDVKK</sequence>
<dbReference type="Pfam" id="PF14499">
    <property type="entry name" value="DUF4437"/>
    <property type="match status" value="1"/>
</dbReference>